<evidence type="ECO:0000256" key="1">
    <source>
        <dbReference type="ARBA" id="ARBA00001678"/>
    </source>
</evidence>
<comment type="catalytic activity">
    <reaction evidence="1">
        <text>Random hydrolysis of (1-&gt;4)-beta-D-mannosidic linkages in mannans, galactomannans and glucomannans.</text>
        <dbReference type="EC" id="3.2.1.78"/>
    </reaction>
</comment>
<evidence type="ECO:0000256" key="3">
    <source>
        <dbReference type="ARBA" id="ARBA00005641"/>
    </source>
</evidence>
<comment type="subcellular location">
    <subcellularLocation>
        <location evidence="2">Secreted</location>
    </subcellularLocation>
</comment>
<dbReference type="GO" id="GO:0005576">
    <property type="term" value="C:extracellular region"/>
    <property type="evidence" value="ECO:0007669"/>
    <property type="project" value="UniProtKB-SubCell"/>
</dbReference>
<evidence type="ECO:0000256" key="4">
    <source>
        <dbReference type="ARBA" id="ARBA00012706"/>
    </source>
</evidence>
<evidence type="ECO:0000256" key="6">
    <source>
        <dbReference type="ARBA" id="ARBA00022729"/>
    </source>
</evidence>
<dbReference type="Proteomes" id="UP000030671">
    <property type="component" value="Unassembled WGS sequence"/>
</dbReference>
<dbReference type="STRING" id="747525.W4KEJ5"/>
<feature type="domain" description="Glycoside hydrolase family 5" evidence="9">
    <location>
        <begin position="142"/>
        <end position="370"/>
    </location>
</feature>
<dbReference type="OrthoDB" id="406631at2759"/>
<proteinExistence type="inferred from homology"/>
<evidence type="ECO:0000256" key="7">
    <source>
        <dbReference type="ARBA" id="ARBA00022801"/>
    </source>
</evidence>
<dbReference type="Pfam" id="PF26410">
    <property type="entry name" value="GH5_mannosidase"/>
    <property type="match status" value="1"/>
</dbReference>
<dbReference type="GO" id="GO:0016985">
    <property type="term" value="F:mannan endo-1,4-beta-mannosidase activity"/>
    <property type="evidence" value="ECO:0007669"/>
    <property type="project" value="UniProtKB-EC"/>
</dbReference>
<keyword evidence="6" id="KW-0732">Signal</keyword>
<evidence type="ECO:0000256" key="2">
    <source>
        <dbReference type="ARBA" id="ARBA00004613"/>
    </source>
</evidence>
<dbReference type="PANTHER" id="PTHR31451:SF39">
    <property type="entry name" value="MANNAN ENDO-1,4-BETA-MANNOSIDASE 1"/>
    <property type="match status" value="1"/>
</dbReference>
<reference evidence="10 11" key="1">
    <citation type="journal article" date="2012" name="New Phytol.">
        <title>Insight into trade-off between wood decay and parasitism from the genome of a fungal forest pathogen.</title>
        <authorList>
            <person name="Olson A."/>
            <person name="Aerts A."/>
            <person name="Asiegbu F."/>
            <person name="Belbahri L."/>
            <person name="Bouzid O."/>
            <person name="Broberg A."/>
            <person name="Canback B."/>
            <person name="Coutinho P.M."/>
            <person name="Cullen D."/>
            <person name="Dalman K."/>
            <person name="Deflorio G."/>
            <person name="van Diepen L.T."/>
            <person name="Dunand C."/>
            <person name="Duplessis S."/>
            <person name="Durling M."/>
            <person name="Gonthier P."/>
            <person name="Grimwood J."/>
            <person name="Fossdal C.G."/>
            <person name="Hansson D."/>
            <person name="Henrissat B."/>
            <person name="Hietala A."/>
            <person name="Himmelstrand K."/>
            <person name="Hoffmeister D."/>
            <person name="Hogberg N."/>
            <person name="James T.Y."/>
            <person name="Karlsson M."/>
            <person name="Kohler A."/>
            <person name="Kues U."/>
            <person name="Lee Y.H."/>
            <person name="Lin Y.C."/>
            <person name="Lind M."/>
            <person name="Lindquist E."/>
            <person name="Lombard V."/>
            <person name="Lucas S."/>
            <person name="Lunden K."/>
            <person name="Morin E."/>
            <person name="Murat C."/>
            <person name="Park J."/>
            <person name="Raffaello T."/>
            <person name="Rouze P."/>
            <person name="Salamov A."/>
            <person name="Schmutz J."/>
            <person name="Solheim H."/>
            <person name="Stahlberg J."/>
            <person name="Velez H."/>
            <person name="de Vries R.P."/>
            <person name="Wiebenga A."/>
            <person name="Woodward S."/>
            <person name="Yakovlev I."/>
            <person name="Garbelotto M."/>
            <person name="Martin F."/>
            <person name="Grigoriev I.V."/>
            <person name="Stenlid J."/>
        </authorList>
    </citation>
    <scope>NUCLEOTIDE SEQUENCE [LARGE SCALE GENOMIC DNA]</scope>
    <source>
        <strain evidence="10 11">TC 32-1</strain>
    </source>
</reference>
<dbReference type="PANTHER" id="PTHR31451">
    <property type="match status" value="1"/>
</dbReference>
<keyword evidence="7 10" id="KW-0378">Hydrolase</keyword>
<accession>W4KEJ5</accession>
<dbReference type="GeneID" id="20667431"/>
<evidence type="ECO:0000259" key="9">
    <source>
        <dbReference type="Pfam" id="PF26410"/>
    </source>
</evidence>
<comment type="similarity">
    <text evidence="3">Belongs to the glycosyl hydrolase 5 (cellulase A) family.</text>
</comment>
<sequence length="505" mass="55380">MRASCAVRGFPADHESRVTSGGTSRRFIVAQSPSSVGGIYKVLLYGEEYTDEPFQHLRSMRTTAWLSIFSFAVCVSAVVPLPRELWERTGIPQAEIESILSQLPEVPGLGPSASTCTANTTIDGTWPNPTRSSSYDISKRSAFVKRSGNQLTLLGDPFHVVGPNVYWLGLDENVIPDPSYPSKTRVLEAMGVISAMQGTALRGHTLGISFGNPLSVEPSLDVFNENAYESIDFAILAARVYGLKILIPLVDNYNYYHGGKYQFIQWAGHPFEGVGDNITPPDVGAYFFNTSSIVDSFKRYITHHLSHVNRYTNIALKDDPTILGWESGNELSAVLWNDGPAPPTWTSEIGQLIKSLAPNHLFFDGTYGIYEGTGQVDVKVVDVFSDHFYPPNITKLESGIALAHGAGRGYFAGEFDWVGKSGDDLTTFLSQVKTSGAVGDAFWSLFGHDDQCCQYVEHDDGESFYYLRNETYKARGDILVAHAKDISGKQAPAILPAVACPQYKL</sequence>
<dbReference type="eggNOG" id="ENOG502QVA9">
    <property type="taxonomic scope" value="Eukaryota"/>
</dbReference>
<dbReference type="AlphaFoldDB" id="W4KEJ5"/>
<evidence type="ECO:0000313" key="11">
    <source>
        <dbReference type="Proteomes" id="UP000030671"/>
    </source>
</evidence>
<dbReference type="InterPro" id="IPR001547">
    <property type="entry name" value="Glyco_hydro_5"/>
</dbReference>
<protein>
    <recommendedName>
        <fullName evidence="4">mannan endo-1,4-beta-mannosidase</fullName>
        <ecNumber evidence="4">3.2.1.78</ecNumber>
    </recommendedName>
</protein>
<organism evidence="10 11">
    <name type="scientific">Heterobasidion irregulare (strain TC 32-1)</name>
    <dbReference type="NCBI Taxonomy" id="747525"/>
    <lineage>
        <taxon>Eukaryota</taxon>
        <taxon>Fungi</taxon>
        <taxon>Dikarya</taxon>
        <taxon>Basidiomycota</taxon>
        <taxon>Agaricomycotina</taxon>
        <taxon>Agaricomycetes</taxon>
        <taxon>Russulales</taxon>
        <taxon>Bondarzewiaceae</taxon>
        <taxon>Heterobasidion</taxon>
        <taxon>Heterobasidion annosum species complex</taxon>
    </lineage>
</organism>
<evidence type="ECO:0000256" key="5">
    <source>
        <dbReference type="ARBA" id="ARBA00022525"/>
    </source>
</evidence>
<dbReference type="Gene3D" id="3.20.20.80">
    <property type="entry name" value="Glycosidases"/>
    <property type="match status" value="1"/>
</dbReference>
<evidence type="ECO:0000313" key="10">
    <source>
        <dbReference type="EMBL" id="ETW83486.1"/>
    </source>
</evidence>
<keyword evidence="5" id="KW-0964">Secreted</keyword>
<dbReference type="InterPro" id="IPR045053">
    <property type="entry name" value="MAN-like"/>
</dbReference>
<gene>
    <name evidence="10" type="ORF">HETIRDRAFT_153422</name>
</gene>
<name>W4KEJ5_HETIT</name>
<dbReference type="RefSeq" id="XP_009545732.1">
    <property type="nucleotide sequence ID" value="XM_009547437.1"/>
</dbReference>
<dbReference type="HOGENOM" id="CLU_032232_0_0_1"/>
<keyword evidence="8" id="KW-0326">Glycosidase</keyword>
<dbReference type="KEGG" id="hir:HETIRDRAFT_153422"/>
<dbReference type="EMBL" id="KI925457">
    <property type="protein sequence ID" value="ETW83486.1"/>
    <property type="molecule type" value="Genomic_DNA"/>
</dbReference>
<dbReference type="InterPro" id="IPR017853">
    <property type="entry name" value="GH"/>
</dbReference>
<keyword evidence="11" id="KW-1185">Reference proteome</keyword>
<dbReference type="InParanoid" id="W4KEJ5"/>
<dbReference type="SUPFAM" id="SSF51445">
    <property type="entry name" value="(Trans)glycosidases"/>
    <property type="match status" value="1"/>
</dbReference>
<evidence type="ECO:0000256" key="8">
    <source>
        <dbReference type="ARBA" id="ARBA00023295"/>
    </source>
</evidence>
<dbReference type="EC" id="3.2.1.78" evidence="4"/>